<keyword evidence="1" id="KW-0378">Hydrolase</keyword>
<dbReference type="RefSeq" id="WP_189161558.1">
    <property type="nucleotide sequence ID" value="NZ_BMNT01000003.1"/>
</dbReference>
<evidence type="ECO:0000256" key="3">
    <source>
        <dbReference type="SAM" id="MobiDB-lite"/>
    </source>
</evidence>
<protein>
    <recommendedName>
        <fullName evidence="5">Fibronectin type-III domain-containing protein</fullName>
    </recommendedName>
</protein>
<feature type="chain" id="PRO_5039262662" description="Fibronectin type-III domain-containing protein" evidence="4">
    <location>
        <begin position="25"/>
        <end position="177"/>
    </location>
</feature>
<feature type="region of interest" description="Disordered" evidence="3">
    <location>
        <begin position="33"/>
        <end position="52"/>
    </location>
</feature>
<evidence type="ECO:0000256" key="4">
    <source>
        <dbReference type="SAM" id="SignalP"/>
    </source>
</evidence>
<dbReference type="SUPFAM" id="SSF49265">
    <property type="entry name" value="Fibronectin type III"/>
    <property type="match status" value="1"/>
</dbReference>
<dbReference type="Proteomes" id="UP000645217">
    <property type="component" value="Unassembled WGS sequence"/>
</dbReference>
<sequence length="177" mass="18571">MAGKHALPVLAAVLFAGGAGSGVAAPAATAGVSSAPRPSAVAPPDTQPPTAPANLRLAEPTPCMVVLTWDPSTDPPNYPPPHGVVAYDVYAGGRRGFRLIGRVPGNVTTFTDRVLFCAKVSYFVVARDAAGNVSEPSDIVTRFPPKICHHKHRPHGPWQSGHEGFVPGWWGWRAGAR</sequence>
<feature type="compositionally biased region" description="Low complexity" evidence="3">
    <location>
        <begin position="33"/>
        <end position="44"/>
    </location>
</feature>
<keyword evidence="2" id="KW-0624">Polysaccharide degradation</keyword>
<evidence type="ECO:0000256" key="1">
    <source>
        <dbReference type="ARBA" id="ARBA00023295"/>
    </source>
</evidence>
<dbReference type="InterPro" id="IPR003961">
    <property type="entry name" value="FN3_dom"/>
</dbReference>
<dbReference type="EMBL" id="BMNT01000003">
    <property type="protein sequence ID" value="GGK67552.1"/>
    <property type="molecule type" value="Genomic_DNA"/>
</dbReference>
<dbReference type="PROSITE" id="PS50853">
    <property type="entry name" value="FN3"/>
    <property type="match status" value="1"/>
</dbReference>
<keyword evidence="2" id="KW-0119">Carbohydrate metabolism</keyword>
<keyword evidence="1" id="KW-0326">Glycosidase</keyword>
<reference evidence="6" key="2">
    <citation type="submission" date="2020-09" db="EMBL/GenBank/DDBJ databases">
        <authorList>
            <person name="Sun Q."/>
            <person name="Ohkuma M."/>
        </authorList>
    </citation>
    <scope>NUCLEOTIDE SEQUENCE</scope>
    <source>
        <strain evidence="6">JCM 13064</strain>
    </source>
</reference>
<reference evidence="6" key="1">
    <citation type="journal article" date="2014" name="Int. J. Syst. Evol. Microbiol.">
        <title>Complete genome sequence of Corynebacterium casei LMG S-19264T (=DSM 44701T), isolated from a smear-ripened cheese.</title>
        <authorList>
            <consortium name="US DOE Joint Genome Institute (JGI-PGF)"/>
            <person name="Walter F."/>
            <person name="Albersmeier A."/>
            <person name="Kalinowski J."/>
            <person name="Ruckert C."/>
        </authorList>
    </citation>
    <scope>NUCLEOTIDE SEQUENCE</scope>
    <source>
        <strain evidence="6">JCM 13064</strain>
    </source>
</reference>
<proteinExistence type="predicted"/>
<keyword evidence="4" id="KW-0732">Signal</keyword>
<evidence type="ECO:0000259" key="5">
    <source>
        <dbReference type="PROSITE" id="PS50853"/>
    </source>
</evidence>
<dbReference type="AlphaFoldDB" id="A0A917VEG2"/>
<keyword evidence="7" id="KW-1185">Reference proteome</keyword>
<feature type="domain" description="Fibronectin type-III" evidence="5">
    <location>
        <begin position="51"/>
        <end position="147"/>
    </location>
</feature>
<dbReference type="GO" id="GO:0016798">
    <property type="term" value="F:hydrolase activity, acting on glycosyl bonds"/>
    <property type="evidence" value="ECO:0007669"/>
    <property type="project" value="UniProtKB-KW"/>
</dbReference>
<dbReference type="GO" id="GO:0000272">
    <property type="term" value="P:polysaccharide catabolic process"/>
    <property type="evidence" value="ECO:0007669"/>
    <property type="project" value="UniProtKB-KW"/>
</dbReference>
<accession>A0A917VEG2</accession>
<evidence type="ECO:0000313" key="6">
    <source>
        <dbReference type="EMBL" id="GGK67552.1"/>
    </source>
</evidence>
<name>A0A917VEG2_9ACTN</name>
<dbReference type="InterPro" id="IPR013783">
    <property type="entry name" value="Ig-like_fold"/>
</dbReference>
<comment type="caution">
    <text evidence="6">The sequence shown here is derived from an EMBL/GenBank/DDBJ whole genome shotgun (WGS) entry which is preliminary data.</text>
</comment>
<evidence type="ECO:0000313" key="7">
    <source>
        <dbReference type="Proteomes" id="UP000645217"/>
    </source>
</evidence>
<gene>
    <name evidence="6" type="ORF">GCM10007964_08220</name>
</gene>
<dbReference type="Gene3D" id="2.60.40.10">
    <property type="entry name" value="Immunoglobulins"/>
    <property type="match status" value="1"/>
</dbReference>
<feature type="signal peptide" evidence="4">
    <location>
        <begin position="1"/>
        <end position="24"/>
    </location>
</feature>
<dbReference type="InterPro" id="IPR036116">
    <property type="entry name" value="FN3_sf"/>
</dbReference>
<organism evidence="6 7">
    <name type="scientific">Sphaerisporangium melleum</name>
    <dbReference type="NCBI Taxonomy" id="321316"/>
    <lineage>
        <taxon>Bacteria</taxon>
        <taxon>Bacillati</taxon>
        <taxon>Actinomycetota</taxon>
        <taxon>Actinomycetes</taxon>
        <taxon>Streptosporangiales</taxon>
        <taxon>Streptosporangiaceae</taxon>
        <taxon>Sphaerisporangium</taxon>
    </lineage>
</organism>
<evidence type="ECO:0000256" key="2">
    <source>
        <dbReference type="ARBA" id="ARBA00023326"/>
    </source>
</evidence>